<dbReference type="SUPFAM" id="SSF144270">
    <property type="entry name" value="Eferin C-derminal domain-like"/>
    <property type="match status" value="1"/>
</dbReference>
<feature type="region of interest" description="Disordered" evidence="6">
    <location>
        <begin position="1351"/>
        <end position="1370"/>
    </location>
</feature>
<dbReference type="Pfam" id="PF00168">
    <property type="entry name" value="C2"/>
    <property type="match status" value="1"/>
</dbReference>
<dbReference type="InterPro" id="IPR035892">
    <property type="entry name" value="C2_domain_sf"/>
</dbReference>
<dbReference type="Ensembl" id="ENSOMYT00000112787.2">
    <property type="protein sequence ID" value="ENSOMYP00000104020.2"/>
    <property type="gene ID" value="ENSOMYG00000046748.2"/>
</dbReference>
<feature type="compositionally biased region" description="Basic and acidic residues" evidence="6">
    <location>
        <begin position="358"/>
        <end position="422"/>
    </location>
</feature>
<feature type="compositionally biased region" description="Low complexity" evidence="6">
    <location>
        <begin position="609"/>
        <end position="620"/>
    </location>
</feature>
<feature type="region of interest" description="Disordered" evidence="6">
    <location>
        <begin position="320"/>
        <end position="689"/>
    </location>
</feature>
<evidence type="ECO:0000313" key="10">
    <source>
        <dbReference type="Proteomes" id="UP000694395"/>
    </source>
</evidence>
<feature type="compositionally biased region" description="Basic and acidic residues" evidence="6">
    <location>
        <begin position="489"/>
        <end position="498"/>
    </location>
</feature>
<organism evidence="9 10">
    <name type="scientific">Oncorhynchus mykiss</name>
    <name type="common">Rainbow trout</name>
    <name type="synonym">Salmo gairdneri</name>
    <dbReference type="NCBI Taxonomy" id="8022"/>
    <lineage>
        <taxon>Eukaryota</taxon>
        <taxon>Metazoa</taxon>
        <taxon>Chordata</taxon>
        <taxon>Craniata</taxon>
        <taxon>Vertebrata</taxon>
        <taxon>Euteleostomi</taxon>
        <taxon>Actinopterygii</taxon>
        <taxon>Neopterygii</taxon>
        <taxon>Teleostei</taxon>
        <taxon>Protacanthopterygii</taxon>
        <taxon>Salmoniformes</taxon>
        <taxon>Salmonidae</taxon>
        <taxon>Salmoninae</taxon>
        <taxon>Oncorhynchus</taxon>
    </lineage>
</organism>
<feature type="compositionally biased region" description="Basic and acidic residues" evidence="6">
    <location>
        <begin position="1452"/>
        <end position="1465"/>
    </location>
</feature>
<dbReference type="PROSITE" id="PS50004">
    <property type="entry name" value="C2"/>
    <property type="match status" value="1"/>
</dbReference>
<dbReference type="GO" id="GO:0031267">
    <property type="term" value="F:small GTPase binding"/>
    <property type="evidence" value="ECO:0007669"/>
    <property type="project" value="InterPro"/>
</dbReference>
<evidence type="ECO:0000259" key="7">
    <source>
        <dbReference type="PROSITE" id="PS50004"/>
    </source>
</evidence>
<feature type="region of interest" description="Disordered" evidence="6">
    <location>
        <begin position="788"/>
        <end position="839"/>
    </location>
</feature>
<keyword evidence="4" id="KW-0967">Endosome</keyword>
<feature type="region of interest" description="Disordered" evidence="6">
    <location>
        <begin position="193"/>
        <end position="260"/>
    </location>
</feature>
<dbReference type="InterPro" id="IPR037245">
    <property type="entry name" value="FIP-RBD_C_sf"/>
</dbReference>
<dbReference type="SMART" id="SM00239">
    <property type="entry name" value="C2"/>
    <property type="match status" value="1"/>
</dbReference>
<dbReference type="OrthoDB" id="8956628at2759"/>
<feature type="compositionally biased region" description="Basic and acidic residues" evidence="6">
    <location>
        <begin position="1405"/>
        <end position="1416"/>
    </location>
</feature>
<dbReference type="RefSeq" id="XP_021461659.2">
    <property type="nucleotide sequence ID" value="XM_021605984.2"/>
</dbReference>
<dbReference type="KEGG" id="omy:110525658"/>
<feature type="compositionally biased region" description="Basic and acidic residues" evidence="6">
    <location>
        <begin position="996"/>
        <end position="1010"/>
    </location>
</feature>
<sequence>MSLADQSQQWYPTSVQVTVFQARNLRIKGKNGTNDAYAIMQVAKDKFSTSVAEKCVAPVWKEEATFDLPLFHHGNAERCTLYIIVMHRALVGLDKLLGRAVINLLDLHDNSARKKTDWYKLLDKNGKEDKVRGEVMMDIQFMRNNLTASMFDLSMQDKPRSRIGKLKDKVRGKKKDSFSDSASAIVPSFSQVVTDSEGEADSHSVCPESPGAKKKSKLKSLFAPKSNLQRNVSQSMSTLGTLPEKNASLGGSRSSGLNVDSPDVKKKFKFLGHKRTGSNDSKVSTGPFSLLGRSKQKEDPNITCINGNHVYAEEVEPMSGSTLSLNSSGQGSVEDVRSHRQPSDAAVDSLKGAPVNSYRKESADRDRALLEQRRLQEEVEKRQAEEKRHNEEKQRVQLKVLQEEERKKQEEQERRFQEDEARRKKKQQEEEEDRKRLAEERRRLKAGELQRLGEEQRQQEEAKKAEEQKQQQEEASVTERLSSLFGMIRKKEEKKEELQQSVANEVRPNPSPSHSTRDLEVPVPAPRHAANPFKDILLSPDPPIPFEESPVDHQKGVCGTNTPSAAVFNSTRTAKVSAVKPRLVESLKQPETPNSDSHRQQSPSLSCTESPLSSVPSESPDMFSNLHSSLAPPKTQRSTSESPCSSTENLTAIGSSPIGSERKRQAPLPPSPMELHGNPNQGSRSVSANCGSLVSIKEVEAKRPPLPLPDYDRLFPQKRHGVQGQTQWDHIIAEVNQRQQQYTSQLIGEEMSVDGPGLDSPAPPHNDKYLYLKERAAERFNQQQTQVQEVQSSSWRRVGPNSLPALIPPPKPGAAAPPRLVMDSNKKQGQNTAQANPSVERHNAFVSKVLGSTIPMAQSSNVPSVKPWEDARKVPKTSVALASEGHSVLPIEKPTRLTLTEVLVSSCTDERKGLPNALKEIPATKPRQRLTSKEPVRQLDPEPKAAESTTNVQQKNRSEMRAASIDMRVSSPVMAKNTEVTANSEKQPSPDSVESDNNKKQLERFMKETFSEPDPFPIAEVLPKYPWAQPEQSHSGDDLFSGGPQKEDKLEELGMRTDDLDKHFTPNNSTDPSSSCNDSDSEKHPEEKPEEPSPTFQRGFSQRKKERTDFDPPAPPLTDKYSYLQERAAERLNQQQTQVQEVQSSSWRRVGPNSSPALIPPPKPRRLEADSNKKQSQSTAQNNPSVERHNTFVSKVLVSTNPMAQSRNVKPQEDARKVLNTSILSANDGKSVLRLEKPNRPTPQVLVSSSTDEPKGLPNTPKEFPSAKPRQSLVRKEQADPELTSAEHATVQQENRSEMRAVSTPDIMESSPTMAKATDSVEGDIHKKQLELIMKETFDDPFPIAEILPKDPWAQPEQSHSGDDLFSVGPQKYDKLEQRLTTDDLVKLFVPNNPTDLFSSCNDSDSEKHPEEEKPEGPSPAFQRLFSQRKNKRAAPQPPANLSNKGAMGKGELLKQDPSPRENETIRLATTGSVKLEPQAKNTRQRNLYSREKVETQARKEKWTADPFTFSRMSSDLTSPEPPQSVGEPKPQAGAEGKTLLRAWVSTSEVQPLTVLSSNGDRPDLTPLRPHPVKPMSSMESHALINTPVVREMKTYDSSLGNMKAPGKVESGPYTQLTQEELITLVVKQQTELSKKDFKIIELEEYIDNLLVRVIEEKPSILQGLNSPKKAL</sequence>
<dbReference type="PANTHER" id="PTHR15746:SF22">
    <property type="entry name" value="RAB11 FAMILY-INTERACTING PROTEIN 1"/>
    <property type="match status" value="1"/>
</dbReference>
<dbReference type="GO" id="GO:0015031">
    <property type="term" value="P:protein transport"/>
    <property type="evidence" value="ECO:0007669"/>
    <property type="project" value="UniProtKB-KW"/>
</dbReference>
<reference evidence="9" key="1">
    <citation type="submission" date="2020-07" db="EMBL/GenBank/DDBJ databases">
        <title>A long reads based de novo assembly of the rainbow trout Arlee double haploid line genome.</title>
        <authorList>
            <person name="Gao G."/>
            <person name="Palti Y."/>
        </authorList>
    </citation>
    <scope>NUCLEOTIDE SEQUENCE [LARGE SCALE GENOMIC DNA]</scope>
</reference>
<feature type="compositionally biased region" description="Basic and acidic residues" evidence="6">
    <location>
        <begin position="931"/>
        <end position="945"/>
    </location>
</feature>
<dbReference type="SUPFAM" id="SSF49562">
    <property type="entry name" value="C2 domain (Calcium/lipid-binding domain, CaLB)"/>
    <property type="match status" value="1"/>
</dbReference>
<dbReference type="GeneID" id="110525658"/>
<feature type="compositionally biased region" description="Polar residues" evidence="6">
    <location>
        <begin position="589"/>
        <end position="608"/>
    </location>
</feature>
<feature type="compositionally biased region" description="Polar residues" evidence="6">
    <location>
        <begin position="278"/>
        <end position="287"/>
    </location>
</feature>
<feature type="compositionally biased region" description="Basic and acidic residues" evidence="6">
    <location>
        <begin position="433"/>
        <end position="472"/>
    </location>
</feature>
<feature type="compositionally biased region" description="Polar residues" evidence="6">
    <location>
        <begin position="320"/>
        <end position="331"/>
    </location>
</feature>
<dbReference type="FunFam" id="2.60.40.150:FF:000070">
    <property type="entry name" value="rab11 family-interacting protein 2 isoform X1"/>
    <property type="match status" value="1"/>
</dbReference>
<dbReference type="PANTHER" id="PTHR15746">
    <property type="entry name" value="RAB11-RELATED"/>
    <property type="match status" value="1"/>
</dbReference>
<evidence type="ECO:0000256" key="6">
    <source>
        <dbReference type="SAM" id="MobiDB-lite"/>
    </source>
</evidence>
<dbReference type="GO" id="GO:0055037">
    <property type="term" value="C:recycling endosome"/>
    <property type="evidence" value="ECO:0007669"/>
    <property type="project" value="UniProtKB-SubCell"/>
</dbReference>
<feature type="compositionally biased region" description="Polar residues" evidence="6">
    <location>
        <begin position="678"/>
        <end position="689"/>
    </location>
</feature>
<evidence type="ECO:0000256" key="2">
    <source>
        <dbReference type="ARBA" id="ARBA00022448"/>
    </source>
</evidence>
<feature type="compositionally biased region" description="Polar residues" evidence="6">
    <location>
        <begin position="226"/>
        <end position="240"/>
    </location>
</feature>
<feature type="region of interest" description="Disordered" evidence="6">
    <location>
        <begin position="915"/>
        <end position="1321"/>
    </location>
</feature>
<feature type="compositionally biased region" description="Low complexity" evidence="6">
    <location>
        <begin position="788"/>
        <end position="805"/>
    </location>
</feature>
<protein>
    <recommendedName>
        <fullName evidence="11">C2 domain-containing protein</fullName>
    </recommendedName>
</protein>
<keyword evidence="5" id="KW-0653">Protein transport</keyword>
<evidence type="ECO:0000256" key="5">
    <source>
        <dbReference type="ARBA" id="ARBA00022927"/>
    </source>
</evidence>
<feature type="compositionally biased region" description="Basic and acidic residues" evidence="6">
    <location>
        <begin position="1489"/>
        <end position="1504"/>
    </location>
</feature>
<feature type="domain" description="C2" evidence="7">
    <location>
        <begin position="1"/>
        <end position="119"/>
    </location>
</feature>
<dbReference type="Pfam" id="PF09457">
    <property type="entry name" value="RBD-FIP"/>
    <property type="match status" value="1"/>
</dbReference>
<dbReference type="Gene3D" id="2.60.40.150">
    <property type="entry name" value="C2 domain"/>
    <property type="match status" value="1"/>
</dbReference>
<dbReference type="Proteomes" id="UP000694395">
    <property type="component" value="Chromosome 6"/>
</dbReference>
<dbReference type="GeneTree" id="ENSGT00940000165511"/>
<dbReference type="PROSITE" id="PS51511">
    <property type="entry name" value="FIP_RBD"/>
    <property type="match status" value="1"/>
</dbReference>
<feature type="compositionally biased region" description="Low complexity" evidence="6">
    <location>
        <begin position="1134"/>
        <end position="1146"/>
    </location>
</feature>
<reference evidence="9" key="2">
    <citation type="submission" date="2025-08" db="UniProtKB">
        <authorList>
            <consortium name="Ensembl"/>
        </authorList>
    </citation>
    <scope>IDENTIFICATION</scope>
</reference>
<dbReference type="InterPro" id="IPR019018">
    <property type="entry name" value="Rab-bd_FIP-RBD"/>
</dbReference>
<feature type="compositionally biased region" description="Polar residues" evidence="6">
    <location>
        <begin position="559"/>
        <end position="574"/>
    </location>
</feature>
<dbReference type="Gene3D" id="1.20.5.2440">
    <property type="match status" value="1"/>
</dbReference>
<proteinExistence type="predicted"/>
<evidence type="ECO:0000256" key="1">
    <source>
        <dbReference type="ARBA" id="ARBA00004172"/>
    </source>
</evidence>
<keyword evidence="2" id="KW-0813">Transport</keyword>
<feature type="compositionally biased region" description="Polar residues" evidence="6">
    <location>
        <begin position="249"/>
        <end position="258"/>
    </location>
</feature>
<dbReference type="InterPro" id="IPR037789">
    <property type="entry name" value="FIP_classI"/>
</dbReference>
<evidence type="ECO:0008006" key="11">
    <source>
        <dbReference type="Google" id="ProtNLM"/>
    </source>
</evidence>
<feature type="compositionally biased region" description="Polar residues" evidence="6">
    <location>
        <begin position="1065"/>
        <end position="1078"/>
    </location>
</feature>
<feature type="compositionally biased region" description="Basic and acidic residues" evidence="6">
    <location>
        <begin position="1080"/>
        <end position="1091"/>
    </location>
</feature>
<evidence type="ECO:0000256" key="4">
    <source>
        <dbReference type="ARBA" id="ARBA00022753"/>
    </source>
</evidence>
<dbReference type="InterPro" id="IPR000008">
    <property type="entry name" value="C2_dom"/>
</dbReference>
<feature type="compositionally biased region" description="Polar residues" evidence="6">
    <location>
        <begin position="635"/>
        <end position="658"/>
    </location>
</feature>
<keyword evidence="10" id="KW-1185">Reference proteome</keyword>
<feature type="region of interest" description="Disordered" evidence="6">
    <location>
        <begin position="274"/>
        <end position="301"/>
    </location>
</feature>
<name>A0A8C7V290_ONCMY</name>
<comment type="subcellular location">
    <subcellularLocation>
        <location evidence="1">Recycling endosome</location>
    </subcellularLocation>
</comment>
<feature type="compositionally biased region" description="Polar residues" evidence="6">
    <location>
        <begin position="827"/>
        <end position="837"/>
    </location>
</feature>
<feature type="compositionally biased region" description="Polar residues" evidence="6">
    <location>
        <begin position="1392"/>
        <end position="1403"/>
    </location>
</feature>
<keyword evidence="3" id="KW-0597">Phosphoprotein</keyword>
<evidence type="ECO:0000259" key="8">
    <source>
        <dbReference type="PROSITE" id="PS51511"/>
    </source>
</evidence>
<dbReference type="CDD" id="cd08682">
    <property type="entry name" value="C2_Rab11-FIP_classI"/>
    <property type="match status" value="1"/>
</dbReference>
<feature type="region of interest" description="Disordered" evidence="6">
    <location>
        <begin position="1554"/>
        <end position="1577"/>
    </location>
</feature>
<reference evidence="9" key="3">
    <citation type="submission" date="2025-09" db="UniProtKB">
        <authorList>
            <consortium name="Ensembl"/>
        </authorList>
    </citation>
    <scope>IDENTIFICATION</scope>
</reference>
<evidence type="ECO:0000256" key="3">
    <source>
        <dbReference type="ARBA" id="ARBA00022553"/>
    </source>
</evidence>
<accession>A0A8C7V290</accession>
<feature type="domain" description="FIP-RBD" evidence="8">
    <location>
        <begin position="1603"/>
        <end position="1665"/>
    </location>
</feature>
<feature type="compositionally biased region" description="Basic and acidic residues" evidence="6">
    <location>
        <begin position="1045"/>
        <end position="1064"/>
    </location>
</feature>
<dbReference type="GO" id="GO:0045055">
    <property type="term" value="P:regulated exocytosis"/>
    <property type="evidence" value="ECO:0007669"/>
    <property type="project" value="TreeGrafter"/>
</dbReference>
<feature type="compositionally biased region" description="Polar residues" evidence="6">
    <location>
        <begin position="978"/>
        <end position="992"/>
    </location>
</feature>
<evidence type="ECO:0000313" key="9">
    <source>
        <dbReference type="Ensembl" id="ENSOMYP00000104020.2"/>
    </source>
</evidence>
<feature type="region of interest" description="Disordered" evidence="6">
    <location>
        <begin position="1391"/>
        <end position="1537"/>
    </location>
</feature>
<feature type="compositionally biased region" description="Polar residues" evidence="6">
    <location>
        <begin position="1174"/>
        <end position="1209"/>
    </location>
</feature>